<evidence type="ECO:0000313" key="12">
    <source>
        <dbReference type="Proteomes" id="UP000523079"/>
    </source>
</evidence>
<dbReference type="HAMAP" id="MF_00254">
    <property type="entry name" value="Gly_tRNA_synth_alpha"/>
    <property type="match status" value="1"/>
</dbReference>
<dbReference type="GO" id="GO:0005829">
    <property type="term" value="C:cytosol"/>
    <property type="evidence" value="ECO:0007669"/>
    <property type="project" value="TreeGrafter"/>
</dbReference>
<dbReference type="NCBIfam" id="NF006827">
    <property type="entry name" value="PRK09348.1"/>
    <property type="match status" value="1"/>
</dbReference>
<gene>
    <name evidence="8" type="primary">glyQ</name>
    <name evidence="9" type="synonym">glyS</name>
    <name evidence="11" type="ORF">FHX74_002866</name>
</gene>
<dbReference type="PROSITE" id="PS50861">
    <property type="entry name" value="AA_TRNA_LIGASE_II_GLYAB"/>
    <property type="match status" value="2"/>
</dbReference>
<dbReference type="SUPFAM" id="SSF55681">
    <property type="entry name" value="Class II aaRS and biotin synthetases"/>
    <property type="match status" value="1"/>
</dbReference>
<dbReference type="GO" id="GO:0006426">
    <property type="term" value="P:glycyl-tRNA aminoacylation"/>
    <property type="evidence" value="ECO:0007669"/>
    <property type="project" value="UniProtKB-UniRule"/>
</dbReference>
<evidence type="ECO:0000256" key="10">
    <source>
        <dbReference type="SAM" id="MobiDB-lite"/>
    </source>
</evidence>
<keyword evidence="6 9" id="KW-0030">Aminoacyl-tRNA synthetase</keyword>
<proteinExistence type="inferred from homology"/>
<dbReference type="InterPro" id="IPR015944">
    <property type="entry name" value="Gly-tRNA-synth_bsu"/>
</dbReference>
<dbReference type="SUPFAM" id="SSF109604">
    <property type="entry name" value="HD-domain/PDEase-like"/>
    <property type="match status" value="1"/>
</dbReference>
<dbReference type="FunFam" id="3.30.930.10:FF:000006">
    <property type="entry name" value="Glycine--tRNA ligase alpha subunit"/>
    <property type="match status" value="1"/>
</dbReference>
<keyword evidence="2 9" id="KW-0436">Ligase</keyword>
<evidence type="ECO:0000256" key="8">
    <source>
        <dbReference type="HAMAP-Rule" id="MF_00254"/>
    </source>
</evidence>
<sequence>MSTTAPTSALTMQDAILALQRYWTERGCLVVQPFNTEVGAGTGNPATALRVLGPEPWRVGYVEPSVRPDDARYGENPNRLQTHTQFQVILKPDPGNPQELYLDSLRTIGIDLDAHDVRFVEDNWASPALGAWGLGWEVWLDGMEITQFTYFQQAGGQVLRPVSVEITYGLERILMALQGVQHVMDIRYASGPDGQPISYGEVFGQSEYEMSRYYLDDADIGTNQQLFSAYAAEAQRMLDLELPVPAYTYVLKASHAFNVLDARGAISTTERAVSFKTMRNLTRDAAELWRARREAQGHPLGLVEPLPAAPQPAPEALPTIDAPATALFEIGLEELPWSDVVGVGEAARANLEAKLAATRLPHGAVRVDGTPRRLVLTVAEVGPAEPDATEFKRGPKRAAAFDADGNPTKAAQGFSRGQGVDPSALETVEVDGTAYVGITKAVPGRSAAQVLSAAFAEVVAELRSDKNMRWADPNLSFSRPIRWLLALLGDRPLPVAVSALASGTTTRVLRTAAEPEITVDRADGYLDLLREHGVVADRDARRALVVEQATALAAEAGTPGARVDVEAQAELVEEITDLVEAPRALLGSFEDRYMSLPAAVLTTVMRKHQRYLAVTDGEGRLLPRFVTVANGDCDVDLVRAGNEAVLRARYEDAAFFFGADQQTSPEEFHGRLDTLAFETRLGSMADRARRIDALAQVIADRIGLEGDDRATVSRTGALAKFDLTTQMVVELSSLAGVMAGEYARRAGEPEAVAVALTEMELPRSGGGALPATVPGAVLSLADRLDLLTGMMAIGNVPTGSSDPFGVRRAAIGVVNVLRGTPALSGLSLTDGVAAAAERLAAQGLELPGTLVTDAVALAQRRFELQLLDAGHDHRLVQAALVKADRPAEAEADLAELERRIDEEQVQTLVATVQRVSRILPGAGADEVAPAALSGAEELALARAVSELEQNLGTEPATVAAFVDAAKGLPPVVDAFFDAVLVMDPDPAVRAARLTLLARLATLSGRVLDWSAL</sequence>
<dbReference type="InterPro" id="IPR002310">
    <property type="entry name" value="Gly-tRNA_ligase_asu"/>
</dbReference>
<evidence type="ECO:0000256" key="4">
    <source>
        <dbReference type="ARBA" id="ARBA00022840"/>
    </source>
</evidence>
<dbReference type="PRINTS" id="PR01044">
    <property type="entry name" value="TRNASYNTHGA"/>
</dbReference>
<evidence type="ECO:0000256" key="5">
    <source>
        <dbReference type="ARBA" id="ARBA00022917"/>
    </source>
</evidence>
<dbReference type="InterPro" id="IPR045864">
    <property type="entry name" value="aa-tRNA-synth_II/BPL/LPL"/>
</dbReference>
<dbReference type="Pfam" id="PF02092">
    <property type="entry name" value="tRNA_synt_2f"/>
    <property type="match status" value="1"/>
</dbReference>
<dbReference type="RefSeq" id="WP_328823829.1">
    <property type="nucleotide sequence ID" value="NZ_JACGWT010000004.1"/>
</dbReference>
<dbReference type="InterPro" id="IPR006194">
    <property type="entry name" value="Gly-tRNA-synth_heterodimer"/>
</dbReference>
<name>A0A7W3P6R2_9ACTN</name>
<accession>A0A7W3P6R2</accession>
<evidence type="ECO:0000256" key="7">
    <source>
        <dbReference type="ARBA" id="ARBA00047937"/>
    </source>
</evidence>
<dbReference type="Pfam" id="PF02091">
    <property type="entry name" value="tRNA-synt_2e"/>
    <property type="match status" value="1"/>
</dbReference>
<evidence type="ECO:0000256" key="3">
    <source>
        <dbReference type="ARBA" id="ARBA00022741"/>
    </source>
</evidence>
<feature type="region of interest" description="Disordered" evidence="10">
    <location>
        <begin position="399"/>
        <end position="420"/>
    </location>
</feature>
<comment type="subcellular location">
    <subcellularLocation>
        <location evidence="9">Cytoplasm</location>
    </subcellularLocation>
</comment>
<dbReference type="Proteomes" id="UP000523079">
    <property type="component" value="Unassembled WGS sequence"/>
</dbReference>
<dbReference type="PANTHER" id="PTHR30075">
    <property type="entry name" value="GLYCYL-TRNA SYNTHETASE"/>
    <property type="match status" value="1"/>
</dbReference>
<dbReference type="AlphaFoldDB" id="A0A7W3P6R2"/>
<comment type="similarity">
    <text evidence="1 9">Belongs to the class-II aminoacyl-tRNA synthetase family.</text>
</comment>
<keyword evidence="3 9" id="KW-0547">Nucleotide-binding</keyword>
<evidence type="ECO:0000256" key="6">
    <source>
        <dbReference type="ARBA" id="ARBA00023146"/>
    </source>
</evidence>
<comment type="catalytic activity">
    <reaction evidence="7 9">
        <text>tRNA(Gly) + glycine + ATP = glycyl-tRNA(Gly) + AMP + diphosphate</text>
        <dbReference type="Rhea" id="RHEA:16013"/>
        <dbReference type="Rhea" id="RHEA-COMP:9664"/>
        <dbReference type="Rhea" id="RHEA-COMP:9683"/>
        <dbReference type="ChEBI" id="CHEBI:30616"/>
        <dbReference type="ChEBI" id="CHEBI:33019"/>
        <dbReference type="ChEBI" id="CHEBI:57305"/>
        <dbReference type="ChEBI" id="CHEBI:78442"/>
        <dbReference type="ChEBI" id="CHEBI:78522"/>
        <dbReference type="ChEBI" id="CHEBI:456215"/>
        <dbReference type="EC" id="6.1.1.14"/>
    </reaction>
</comment>
<reference evidence="11 12" key="1">
    <citation type="submission" date="2020-07" db="EMBL/GenBank/DDBJ databases">
        <title>Sequencing the genomes of 1000 actinobacteria strains.</title>
        <authorList>
            <person name="Klenk H.-P."/>
        </authorList>
    </citation>
    <scope>NUCLEOTIDE SEQUENCE [LARGE SCALE GENOMIC DNA]</scope>
    <source>
        <strain evidence="11 12">DSM 100723</strain>
    </source>
</reference>
<dbReference type="GO" id="GO:0004820">
    <property type="term" value="F:glycine-tRNA ligase activity"/>
    <property type="evidence" value="ECO:0007669"/>
    <property type="project" value="UniProtKB-UniRule"/>
</dbReference>
<dbReference type="GO" id="GO:0005524">
    <property type="term" value="F:ATP binding"/>
    <property type="evidence" value="ECO:0007669"/>
    <property type="project" value="UniProtKB-UniRule"/>
</dbReference>
<dbReference type="NCBIfam" id="NF011499">
    <property type="entry name" value="PRK14908.1"/>
    <property type="match status" value="1"/>
</dbReference>
<dbReference type="EMBL" id="JACGWT010000004">
    <property type="protein sequence ID" value="MBA8795238.1"/>
    <property type="molecule type" value="Genomic_DNA"/>
</dbReference>
<comment type="caution">
    <text evidence="11">The sequence shown here is derived from an EMBL/GenBank/DDBJ whole genome shotgun (WGS) entry which is preliminary data.</text>
</comment>
<keyword evidence="5 9" id="KW-0648">Protein biosynthesis</keyword>
<evidence type="ECO:0000313" key="11">
    <source>
        <dbReference type="EMBL" id="MBA8795238.1"/>
    </source>
</evidence>
<evidence type="ECO:0000256" key="9">
    <source>
        <dbReference type="HAMAP-Rule" id="MF_00255"/>
    </source>
</evidence>
<dbReference type="Gene3D" id="3.30.930.10">
    <property type="entry name" value="Bira Bifunctional Protein, Domain 2"/>
    <property type="match status" value="1"/>
</dbReference>
<dbReference type="Gene3D" id="1.20.58.180">
    <property type="entry name" value="Class II aaRS and biotin synthetases, domain 2"/>
    <property type="match status" value="1"/>
</dbReference>
<dbReference type="PANTHER" id="PTHR30075:SF2">
    <property type="entry name" value="GLYCINE--TRNA LIGASE, CHLOROPLASTIC_MITOCHONDRIAL 2"/>
    <property type="match status" value="1"/>
</dbReference>
<keyword evidence="4 9" id="KW-0067">ATP-binding</keyword>
<dbReference type="NCBIfam" id="TIGR00388">
    <property type="entry name" value="glyQ"/>
    <property type="match status" value="1"/>
</dbReference>
<evidence type="ECO:0000256" key="2">
    <source>
        <dbReference type="ARBA" id="ARBA00022598"/>
    </source>
</evidence>
<dbReference type="EC" id="6.1.1.14" evidence="9"/>
<evidence type="ECO:0000256" key="1">
    <source>
        <dbReference type="ARBA" id="ARBA00008226"/>
    </source>
</evidence>
<comment type="subunit">
    <text evidence="9">Tetramer of two alpha and two beta subunits.</text>
</comment>
<dbReference type="HAMAP" id="MF_00255">
    <property type="entry name" value="Gly_tRNA_synth_beta"/>
    <property type="match status" value="1"/>
</dbReference>
<keyword evidence="9" id="KW-0963">Cytoplasm</keyword>
<dbReference type="NCBIfam" id="TIGR00211">
    <property type="entry name" value="glyS"/>
    <property type="match status" value="1"/>
</dbReference>
<organism evidence="11 12">
    <name type="scientific">Microlunatus kandeliicorticis</name>
    <dbReference type="NCBI Taxonomy" id="1759536"/>
    <lineage>
        <taxon>Bacteria</taxon>
        <taxon>Bacillati</taxon>
        <taxon>Actinomycetota</taxon>
        <taxon>Actinomycetes</taxon>
        <taxon>Propionibacteriales</taxon>
        <taxon>Propionibacteriaceae</taxon>
        <taxon>Microlunatus</taxon>
    </lineage>
</organism>
<keyword evidence="12" id="KW-1185">Reference proteome</keyword>
<protein>
    <recommendedName>
        <fullName evidence="8 9">Multifunctional fusion protein</fullName>
    </recommendedName>
    <domain>
        <recommendedName>
            <fullName evidence="9">Glycine--tRNA ligase beta subunit</fullName>
            <ecNumber evidence="9">6.1.1.14</ecNumber>
        </recommendedName>
        <alternativeName>
            <fullName evidence="9">Glycyl-tRNA synthetase beta subunit</fullName>
            <shortName evidence="9">GlyRS</shortName>
        </alternativeName>
    </domain>
    <domain>
        <recommendedName>
            <fullName evidence="8">Glycine--tRNA ligase alpha subunit</fullName>
        </recommendedName>
        <alternativeName>
            <fullName evidence="8">Glycyl-tRNA synthetase alpha subunit</fullName>
        </alternativeName>
    </domain>
</protein>